<protein>
    <recommendedName>
        <fullName evidence="3">RNase H type-1 domain-containing protein</fullName>
    </recommendedName>
</protein>
<dbReference type="Proteomes" id="UP000019132">
    <property type="component" value="Unassembled WGS sequence"/>
</dbReference>
<evidence type="ECO:0000313" key="2">
    <source>
        <dbReference type="Proteomes" id="UP000019132"/>
    </source>
</evidence>
<dbReference type="VEuPathDB" id="FungiDB:PYU1_G002502"/>
<accession>K3WC14</accession>
<name>K3WC14_GLOUD</name>
<dbReference type="InParanoid" id="K3WC14"/>
<reference evidence="2" key="1">
    <citation type="journal article" date="2010" name="Genome Biol.">
        <title>Genome sequence of the necrotrophic plant pathogen Pythium ultimum reveals original pathogenicity mechanisms and effector repertoire.</title>
        <authorList>
            <person name="Levesque C.A."/>
            <person name="Brouwer H."/>
            <person name="Cano L."/>
            <person name="Hamilton J.P."/>
            <person name="Holt C."/>
            <person name="Huitema E."/>
            <person name="Raffaele S."/>
            <person name="Robideau G.P."/>
            <person name="Thines M."/>
            <person name="Win J."/>
            <person name="Zerillo M.M."/>
            <person name="Beakes G.W."/>
            <person name="Boore J.L."/>
            <person name="Busam D."/>
            <person name="Dumas B."/>
            <person name="Ferriera S."/>
            <person name="Fuerstenberg S.I."/>
            <person name="Gachon C.M."/>
            <person name="Gaulin E."/>
            <person name="Govers F."/>
            <person name="Grenville-Briggs L."/>
            <person name="Horner N."/>
            <person name="Hostetler J."/>
            <person name="Jiang R.H."/>
            <person name="Johnson J."/>
            <person name="Krajaejun T."/>
            <person name="Lin H."/>
            <person name="Meijer H.J."/>
            <person name="Moore B."/>
            <person name="Morris P."/>
            <person name="Phuntmart V."/>
            <person name="Puiu D."/>
            <person name="Shetty J."/>
            <person name="Stajich J.E."/>
            <person name="Tripathy S."/>
            <person name="Wawra S."/>
            <person name="van West P."/>
            <person name="Whitty B.R."/>
            <person name="Coutinho P.M."/>
            <person name="Henrissat B."/>
            <person name="Martin F."/>
            <person name="Thomas P.D."/>
            <person name="Tyler B.M."/>
            <person name="De Vries R.P."/>
            <person name="Kamoun S."/>
            <person name="Yandell M."/>
            <person name="Tisserat N."/>
            <person name="Buell C.R."/>
        </authorList>
    </citation>
    <scope>NUCLEOTIDE SEQUENCE</scope>
    <source>
        <strain evidence="2">DAOM:BR144</strain>
    </source>
</reference>
<sequence>MDCVKRKNKAINQLMSPHLFHKPSCRARLRALYTKTQRIARGIRVLSWRHHARGNNKLADLTANQATSSQYTTLTDRLEGAEIYQHLDNDVSHHRFTHIQTPGRSRGFDTSMDARNLQTYLDNSVGEMLVALRRRRESSTSYQRTLC</sequence>
<evidence type="ECO:0008006" key="3">
    <source>
        <dbReference type="Google" id="ProtNLM"/>
    </source>
</evidence>
<dbReference type="HOGENOM" id="CLU_1771812_0_0_1"/>
<reference evidence="2" key="2">
    <citation type="submission" date="2010-04" db="EMBL/GenBank/DDBJ databases">
        <authorList>
            <person name="Buell R."/>
            <person name="Hamilton J."/>
            <person name="Hostetler J."/>
        </authorList>
    </citation>
    <scope>NUCLEOTIDE SEQUENCE [LARGE SCALE GENOMIC DNA]</scope>
    <source>
        <strain evidence="2">DAOM:BR144</strain>
    </source>
</reference>
<keyword evidence="2" id="KW-1185">Reference proteome</keyword>
<dbReference type="AlphaFoldDB" id="K3WC14"/>
<dbReference type="EnsemblProtists" id="PYU1_T002505">
    <property type="protein sequence ID" value="PYU1_T002505"/>
    <property type="gene ID" value="PYU1_G002502"/>
</dbReference>
<organism evidence="1 2">
    <name type="scientific">Globisporangium ultimum (strain ATCC 200006 / CBS 805.95 / DAOM BR144)</name>
    <name type="common">Pythium ultimum</name>
    <dbReference type="NCBI Taxonomy" id="431595"/>
    <lineage>
        <taxon>Eukaryota</taxon>
        <taxon>Sar</taxon>
        <taxon>Stramenopiles</taxon>
        <taxon>Oomycota</taxon>
        <taxon>Peronosporomycetes</taxon>
        <taxon>Pythiales</taxon>
        <taxon>Pythiaceae</taxon>
        <taxon>Globisporangium</taxon>
    </lineage>
</organism>
<reference evidence="1" key="3">
    <citation type="submission" date="2014-11" db="UniProtKB">
        <authorList>
            <consortium name="EnsemblProtists"/>
        </authorList>
    </citation>
    <scope>IDENTIFICATION</scope>
    <source>
        <strain evidence="1">DAOM BR144</strain>
    </source>
</reference>
<evidence type="ECO:0000313" key="1">
    <source>
        <dbReference type="EnsemblProtists" id="PYU1_T002505"/>
    </source>
</evidence>
<proteinExistence type="predicted"/>